<evidence type="ECO:0000256" key="4">
    <source>
        <dbReference type="SAM" id="Coils"/>
    </source>
</evidence>
<comment type="pathway">
    <text evidence="3">Lipid metabolism; fatty acid biosynthesis.</text>
</comment>
<evidence type="ECO:0000259" key="5">
    <source>
        <dbReference type="PROSITE" id="PS50968"/>
    </source>
</evidence>
<dbReference type="InterPro" id="IPR000089">
    <property type="entry name" value="Biotin_lipoyl"/>
</dbReference>
<dbReference type="PROSITE" id="PS50968">
    <property type="entry name" value="BIOTINYL_LIPOYL"/>
    <property type="match status" value="1"/>
</dbReference>
<dbReference type="InterPro" id="IPR050709">
    <property type="entry name" value="Biotin_Carboxyl_Carrier/Decarb"/>
</dbReference>
<keyword evidence="3" id="KW-0275">Fatty acid biosynthesis</keyword>
<sequence>MNYDQIQELIKSIDASSLRVFELELQGTKLRLSKNNETFKESVKEIKEEIENYESIPGASINKEETKEDIKIDSKKEENLKVVKSPLVGTYYSSPAPGEKPYVEVGSKVKKGDVLCIVEAMKIMNEITSDYDGEIVEILRRDEDIIEYGMELFKIR</sequence>
<dbReference type="EMBL" id="CP016786">
    <property type="protein sequence ID" value="ASW44496.1"/>
    <property type="molecule type" value="Genomic_DNA"/>
</dbReference>
<comment type="function">
    <text evidence="3">This protein is a component of the acetyl coenzyme A carboxylase complex; first, biotin carboxylase catalyzes the carboxylation of the carrier protein and then the transcarboxylase transfers the carboxyl group to form malonyl-CoA.</text>
</comment>
<feature type="coiled-coil region" evidence="4">
    <location>
        <begin position="29"/>
        <end position="56"/>
    </location>
</feature>
<keyword evidence="4" id="KW-0175">Coiled coil</keyword>
<dbReference type="GO" id="GO:0006633">
    <property type="term" value="P:fatty acid biosynthetic process"/>
    <property type="evidence" value="ECO:0007669"/>
    <property type="project" value="UniProtKB-UniPathway"/>
</dbReference>
<gene>
    <name evidence="6" type="ORF">BEN51_08935</name>
</gene>
<evidence type="ECO:0000256" key="1">
    <source>
        <dbReference type="ARBA" id="ARBA00017562"/>
    </source>
</evidence>
<organism evidence="6 7">
    <name type="scientific">Clostridium isatidis</name>
    <dbReference type="NCBI Taxonomy" id="182773"/>
    <lineage>
        <taxon>Bacteria</taxon>
        <taxon>Bacillati</taxon>
        <taxon>Bacillota</taxon>
        <taxon>Clostridia</taxon>
        <taxon>Eubacteriales</taxon>
        <taxon>Clostridiaceae</taxon>
        <taxon>Clostridium</taxon>
    </lineage>
</organism>
<accession>A0A343JG38</accession>
<dbReference type="InterPro" id="IPR001249">
    <property type="entry name" value="AcCoA_biotinCC"/>
</dbReference>
<dbReference type="GO" id="GO:0009317">
    <property type="term" value="C:acetyl-CoA carboxylase complex"/>
    <property type="evidence" value="ECO:0007669"/>
    <property type="project" value="InterPro"/>
</dbReference>
<dbReference type="SUPFAM" id="SSF51230">
    <property type="entry name" value="Single hybrid motif"/>
    <property type="match status" value="1"/>
</dbReference>
<evidence type="ECO:0000313" key="6">
    <source>
        <dbReference type="EMBL" id="ASW44496.1"/>
    </source>
</evidence>
<feature type="domain" description="Lipoyl-binding" evidence="5">
    <location>
        <begin position="80"/>
        <end position="156"/>
    </location>
</feature>
<dbReference type="UniPathway" id="UPA00094"/>
<keyword evidence="3" id="KW-0444">Lipid biosynthesis</keyword>
<dbReference type="Gene3D" id="2.40.50.100">
    <property type="match status" value="1"/>
</dbReference>
<name>A0A343JG38_9CLOT</name>
<evidence type="ECO:0000256" key="2">
    <source>
        <dbReference type="ARBA" id="ARBA00023267"/>
    </source>
</evidence>
<evidence type="ECO:0000313" key="7">
    <source>
        <dbReference type="Proteomes" id="UP000264883"/>
    </source>
</evidence>
<dbReference type="GO" id="GO:0003989">
    <property type="term" value="F:acetyl-CoA carboxylase activity"/>
    <property type="evidence" value="ECO:0007669"/>
    <property type="project" value="InterPro"/>
</dbReference>
<dbReference type="AlphaFoldDB" id="A0A343JG38"/>
<dbReference type="PANTHER" id="PTHR45266:SF3">
    <property type="entry name" value="OXALOACETATE DECARBOXYLASE ALPHA CHAIN"/>
    <property type="match status" value="1"/>
</dbReference>
<keyword evidence="3" id="KW-0276">Fatty acid metabolism</keyword>
<protein>
    <recommendedName>
        <fullName evidence="1 3">Biotin carboxyl carrier protein of acetyl-CoA carboxylase</fullName>
    </recommendedName>
</protein>
<reference evidence="6 7" key="1">
    <citation type="submission" date="2016-08" db="EMBL/GenBank/DDBJ databases">
        <title>Complete Genome Sequence Of The Indigo Reducing Clostridium isatidis DSM15098.</title>
        <authorList>
            <person name="Little G.T."/>
            <person name="Minton N.P."/>
        </authorList>
    </citation>
    <scope>NUCLEOTIDE SEQUENCE [LARGE SCALE GENOMIC DNA]</scope>
    <source>
        <strain evidence="6 7">DSM 15098</strain>
    </source>
</reference>
<proteinExistence type="predicted"/>
<dbReference type="CDD" id="cd06850">
    <property type="entry name" value="biotinyl_domain"/>
    <property type="match status" value="1"/>
</dbReference>
<keyword evidence="7" id="KW-1185">Reference proteome</keyword>
<keyword evidence="3" id="KW-0443">Lipid metabolism</keyword>
<dbReference type="InterPro" id="IPR011053">
    <property type="entry name" value="Single_hybrid_motif"/>
</dbReference>
<evidence type="ECO:0000256" key="3">
    <source>
        <dbReference type="RuleBase" id="RU364072"/>
    </source>
</evidence>
<dbReference type="Proteomes" id="UP000264883">
    <property type="component" value="Chromosome"/>
</dbReference>
<dbReference type="PANTHER" id="PTHR45266">
    <property type="entry name" value="OXALOACETATE DECARBOXYLASE ALPHA CHAIN"/>
    <property type="match status" value="1"/>
</dbReference>
<keyword evidence="2 3" id="KW-0092">Biotin</keyword>
<dbReference type="KEGG" id="cia:BEN51_08935"/>
<dbReference type="PRINTS" id="PR01071">
    <property type="entry name" value="ACOABIOTINCC"/>
</dbReference>
<dbReference type="Pfam" id="PF00364">
    <property type="entry name" value="Biotin_lipoyl"/>
    <property type="match status" value="1"/>
</dbReference>
<dbReference type="NCBIfam" id="TIGR00531">
    <property type="entry name" value="BCCP"/>
    <property type="match status" value="1"/>
</dbReference>